<evidence type="ECO:0000313" key="1">
    <source>
        <dbReference type="Proteomes" id="UP000504606"/>
    </source>
</evidence>
<reference evidence="2" key="1">
    <citation type="submission" date="2025-08" db="UniProtKB">
        <authorList>
            <consortium name="RefSeq"/>
        </authorList>
    </citation>
    <scope>IDENTIFICATION</scope>
    <source>
        <tissue evidence="2">Whole organism</tissue>
    </source>
</reference>
<dbReference type="InterPro" id="IPR005055">
    <property type="entry name" value="A10/PebIII"/>
</dbReference>
<dbReference type="InterPro" id="IPR036682">
    <property type="entry name" value="OS_D_A10/PebIII_sf"/>
</dbReference>
<proteinExistence type="predicted"/>
<dbReference type="OrthoDB" id="6344725at2759"/>
<keyword evidence="1" id="KW-1185">Reference proteome</keyword>
<name>A0A9C6XTY0_FRAOC</name>
<dbReference type="Pfam" id="PF03392">
    <property type="entry name" value="OS-D"/>
    <property type="match status" value="1"/>
</dbReference>
<dbReference type="KEGG" id="foc:127751540"/>
<evidence type="ECO:0000313" key="2">
    <source>
        <dbReference type="RefSeq" id="XP_052131204.1"/>
    </source>
</evidence>
<sequence>MATNQQLFFCYPAIVPNALQGKCSQCTQQQKVIIGSIVQTMQKKFPNEWEKLLQKYDPEKKYREDILALAKAVPTGAPTAAAAATTAKP</sequence>
<accession>A0A9C6XTY0</accession>
<dbReference type="SUPFAM" id="SSF100910">
    <property type="entry name" value="Chemosensory protein Csp2"/>
    <property type="match status" value="1"/>
</dbReference>
<organism evidence="1 2">
    <name type="scientific">Frankliniella occidentalis</name>
    <name type="common">Western flower thrips</name>
    <name type="synonym">Euthrips occidentalis</name>
    <dbReference type="NCBI Taxonomy" id="133901"/>
    <lineage>
        <taxon>Eukaryota</taxon>
        <taxon>Metazoa</taxon>
        <taxon>Ecdysozoa</taxon>
        <taxon>Arthropoda</taxon>
        <taxon>Hexapoda</taxon>
        <taxon>Insecta</taxon>
        <taxon>Pterygota</taxon>
        <taxon>Neoptera</taxon>
        <taxon>Paraneoptera</taxon>
        <taxon>Thysanoptera</taxon>
        <taxon>Terebrantia</taxon>
        <taxon>Thripoidea</taxon>
        <taxon>Thripidae</taxon>
        <taxon>Frankliniella</taxon>
    </lineage>
</organism>
<dbReference type="Gene3D" id="1.10.2080.10">
    <property type="entry name" value="Insect odorant-binding protein A10/Ejaculatory bulb-specific protein 3"/>
    <property type="match status" value="1"/>
</dbReference>
<protein>
    <submittedName>
        <fullName evidence="2">Allergen Tha p 1-like</fullName>
    </submittedName>
</protein>
<gene>
    <name evidence="2" type="primary">LOC127751540</name>
</gene>
<dbReference type="AlphaFoldDB" id="A0A9C6XTY0"/>
<dbReference type="GeneID" id="127751540"/>
<dbReference type="PANTHER" id="PTHR11257">
    <property type="entry name" value="CHEMOSENSORY PROTEIN-RELATED"/>
    <property type="match status" value="1"/>
</dbReference>
<dbReference type="RefSeq" id="XP_052131204.1">
    <property type="nucleotide sequence ID" value="XM_052275244.1"/>
</dbReference>
<dbReference type="Proteomes" id="UP000504606">
    <property type="component" value="Unplaced"/>
</dbReference>